<dbReference type="RefSeq" id="WP_109306366.1">
    <property type="nucleotide sequence ID" value="NZ_BJUF01000004.1"/>
</dbReference>
<organism evidence="2 3">
    <name type="scientific">Kurthia sibirica</name>
    <dbReference type="NCBI Taxonomy" id="202750"/>
    <lineage>
        <taxon>Bacteria</taxon>
        <taxon>Bacillati</taxon>
        <taxon>Bacillota</taxon>
        <taxon>Bacilli</taxon>
        <taxon>Bacillales</taxon>
        <taxon>Caryophanaceae</taxon>
        <taxon>Kurthia</taxon>
    </lineage>
</organism>
<name>A0A2U3AKA3_9BACL</name>
<gene>
    <name evidence="2" type="ORF">DEX24_10370</name>
</gene>
<evidence type="ECO:0000313" key="2">
    <source>
        <dbReference type="EMBL" id="PWI24970.1"/>
    </source>
</evidence>
<reference evidence="2 3" key="1">
    <citation type="submission" date="2018-05" db="EMBL/GenBank/DDBJ databases">
        <title>Kurthia sibirica genome sequence.</title>
        <authorList>
            <person name="Maclea K.S."/>
            <person name="Goen A.E."/>
        </authorList>
    </citation>
    <scope>NUCLEOTIDE SEQUENCE [LARGE SCALE GENOMIC DNA]</scope>
    <source>
        <strain evidence="2 3">ATCC 49154</strain>
    </source>
</reference>
<accession>A0A2U3AKA3</accession>
<feature type="compositionally biased region" description="Basic residues" evidence="1">
    <location>
        <begin position="10"/>
        <end position="22"/>
    </location>
</feature>
<protein>
    <submittedName>
        <fullName evidence="2">Uncharacterized protein</fullName>
    </submittedName>
</protein>
<proteinExistence type="predicted"/>
<keyword evidence="3" id="KW-1185">Reference proteome</keyword>
<evidence type="ECO:0000313" key="3">
    <source>
        <dbReference type="Proteomes" id="UP000245938"/>
    </source>
</evidence>
<feature type="region of interest" description="Disordered" evidence="1">
    <location>
        <begin position="1"/>
        <end position="22"/>
    </location>
</feature>
<comment type="caution">
    <text evidence="2">The sequence shown here is derived from an EMBL/GenBank/DDBJ whole genome shotgun (WGS) entry which is preliminary data.</text>
</comment>
<sequence>MANVSMNTRRSMKKKKDTKTKKDKLKDILMSNHFLKKITPEVGYHFSSDYFMIDDNYATILTVFNTEGSDDNLGAMWGINMIPRNLGEGVVTRQLTYVNQAEQKWVEKYQGKADDNVKSEVGDSQSSNQSKTKLLTEKKSRDLTIIAEDLASGDSYLYVSFKLLIKATKLKNLEEAVDRITREFDTNFGGVYLAPFEGRQQEDFKNLTKRAEDQIGRNYMFTATEFAGFYNIVTHGIEDVRGEYVGQMRADVNNAAVLWDMNDYDSHVIVAADNKAVTLGHNESYFGSSTKASTLWGVKLSQSALLNNKRVVHFVLNGADVTKIGVNLSSLTSMVSMSNGDINPFEMFGDSKDELGIYAAHLEKIRLMTQQMSRDIDDIALNILVEQLNLFYIGHKMWVRNAMENREKIRIVGIPHNNVPRLRKFSGYLDNAYSSYLSMKNVDPNVTRSLAGLSGLFKSMLESNGDLFDTITSNNVDSASIKPRVIYDFSSLMMRGTGVVMAQFINALGFATSSLKEGDVVIIHGADRIDEGILQYTKRAMDDLRAKKVRVAYLYDDTDKMLENTKLNSMAKADWILTGYMSVPAVQSYQEALSARIPETLRSAILSKNDTQYYLRRGLDNIIFDSDLLFD</sequence>
<evidence type="ECO:0000256" key="1">
    <source>
        <dbReference type="SAM" id="MobiDB-lite"/>
    </source>
</evidence>
<dbReference type="OrthoDB" id="9804380at2"/>
<dbReference type="Proteomes" id="UP000245938">
    <property type="component" value="Unassembled WGS sequence"/>
</dbReference>
<dbReference type="AlphaFoldDB" id="A0A2U3AKA3"/>
<dbReference type="EMBL" id="QFVR01000013">
    <property type="protein sequence ID" value="PWI24970.1"/>
    <property type="molecule type" value="Genomic_DNA"/>
</dbReference>